<feature type="region of interest" description="Disordered" evidence="1">
    <location>
        <begin position="127"/>
        <end position="164"/>
    </location>
</feature>
<comment type="caution">
    <text evidence="2">The sequence shown here is derived from an EMBL/GenBank/DDBJ whole genome shotgun (WGS) entry which is preliminary data.</text>
</comment>
<evidence type="ECO:0000256" key="1">
    <source>
        <dbReference type="SAM" id="MobiDB-lite"/>
    </source>
</evidence>
<protein>
    <submittedName>
        <fullName evidence="2">Uncharacterized protein</fullName>
    </submittedName>
</protein>
<name>A0AA39GMJ1_SARSR</name>
<evidence type="ECO:0000313" key="2">
    <source>
        <dbReference type="EMBL" id="KAK0390130.1"/>
    </source>
</evidence>
<keyword evidence="3" id="KW-1185">Reference proteome</keyword>
<feature type="compositionally biased region" description="Basic and acidic residues" evidence="1">
    <location>
        <begin position="148"/>
        <end position="164"/>
    </location>
</feature>
<proteinExistence type="predicted"/>
<reference evidence="2" key="1">
    <citation type="submission" date="2022-10" db="EMBL/GenBank/DDBJ databases">
        <title>Determination and structural analysis of whole genome sequence of Sarocladium strictum F4-1.</title>
        <authorList>
            <person name="Hu L."/>
            <person name="Jiang Y."/>
        </authorList>
    </citation>
    <scope>NUCLEOTIDE SEQUENCE</scope>
    <source>
        <strain evidence="2">F4-1</strain>
    </source>
</reference>
<evidence type="ECO:0000313" key="3">
    <source>
        <dbReference type="Proteomes" id="UP001175261"/>
    </source>
</evidence>
<dbReference type="EMBL" id="JAPDFR010000002">
    <property type="protein sequence ID" value="KAK0390130.1"/>
    <property type="molecule type" value="Genomic_DNA"/>
</dbReference>
<dbReference type="Proteomes" id="UP001175261">
    <property type="component" value="Unassembled WGS sequence"/>
</dbReference>
<organism evidence="2 3">
    <name type="scientific">Sarocladium strictum</name>
    <name type="common">Black bundle disease fungus</name>
    <name type="synonym">Acremonium strictum</name>
    <dbReference type="NCBI Taxonomy" id="5046"/>
    <lineage>
        <taxon>Eukaryota</taxon>
        <taxon>Fungi</taxon>
        <taxon>Dikarya</taxon>
        <taxon>Ascomycota</taxon>
        <taxon>Pezizomycotina</taxon>
        <taxon>Sordariomycetes</taxon>
        <taxon>Hypocreomycetidae</taxon>
        <taxon>Hypocreales</taxon>
        <taxon>Sarocladiaceae</taxon>
        <taxon>Sarocladium</taxon>
    </lineage>
</organism>
<feature type="region of interest" description="Disordered" evidence="1">
    <location>
        <begin position="26"/>
        <end position="64"/>
    </location>
</feature>
<accession>A0AA39GMJ1</accession>
<sequence length="164" mass="17900">MRQRPYCDSSPDLHYTVRRITYKTFTRTQAKSGQVKRENMGLFSSKKSDGSSSNPPAEKKEGWYARYQNSKRGEIRDEDLQKYLGKSKEEIMAWAEHEPGVGKNRHAGTLAAGNAPGIGGVSAAEGMGGWGHSAGSKDRAGGLKFPPKRPEKGGGVDDDEKTLV</sequence>
<gene>
    <name evidence="2" type="ORF">NLU13_3703</name>
</gene>
<dbReference type="AlphaFoldDB" id="A0AA39GMJ1"/>